<feature type="non-terminal residue" evidence="1">
    <location>
        <position position="85"/>
    </location>
</feature>
<name>X1R5R5_9ZZZZ</name>
<comment type="caution">
    <text evidence="1">The sequence shown here is derived from an EMBL/GenBank/DDBJ whole genome shotgun (WGS) entry which is preliminary data.</text>
</comment>
<protein>
    <submittedName>
        <fullName evidence="1">Uncharacterized protein</fullName>
    </submittedName>
</protein>
<dbReference type="AlphaFoldDB" id="X1R5R5"/>
<reference evidence="1" key="1">
    <citation type="journal article" date="2014" name="Front. Microbiol.">
        <title>High frequency of phylogenetically diverse reductive dehalogenase-homologous genes in deep subseafloor sedimentary metagenomes.</title>
        <authorList>
            <person name="Kawai M."/>
            <person name="Futagami T."/>
            <person name="Toyoda A."/>
            <person name="Takaki Y."/>
            <person name="Nishi S."/>
            <person name="Hori S."/>
            <person name="Arai W."/>
            <person name="Tsubouchi T."/>
            <person name="Morono Y."/>
            <person name="Uchiyama I."/>
            <person name="Ito T."/>
            <person name="Fujiyama A."/>
            <person name="Inagaki F."/>
            <person name="Takami H."/>
        </authorList>
    </citation>
    <scope>NUCLEOTIDE SEQUENCE</scope>
    <source>
        <strain evidence="1">Expedition CK06-06</strain>
    </source>
</reference>
<dbReference type="EMBL" id="BARW01010421">
    <property type="protein sequence ID" value="GAI76077.1"/>
    <property type="molecule type" value="Genomic_DNA"/>
</dbReference>
<organism evidence="1">
    <name type="scientific">marine sediment metagenome</name>
    <dbReference type="NCBI Taxonomy" id="412755"/>
    <lineage>
        <taxon>unclassified sequences</taxon>
        <taxon>metagenomes</taxon>
        <taxon>ecological metagenomes</taxon>
    </lineage>
</organism>
<proteinExistence type="predicted"/>
<accession>X1R5R5</accession>
<evidence type="ECO:0000313" key="1">
    <source>
        <dbReference type="EMBL" id="GAI76077.1"/>
    </source>
</evidence>
<gene>
    <name evidence="1" type="ORF">S12H4_20531</name>
</gene>
<sequence length="85" mass="9638">MPTLDEMASKGFDIYSAKIPTMHESYRASEGRAKAAFAALPFGPTRTRAYERAWAFMPGHYVARVTPEAAGRWKSRWVAKMREGR</sequence>